<dbReference type="RefSeq" id="WP_167998785.1">
    <property type="nucleotide sequence ID" value="NZ_JAATEM010000065.1"/>
</dbReference>
<dbReference type="InterPro" id="IPR000524">
    <property type="entry name" value="Tscrpt_reg_HTH_GntR"/>
</dbReference>
<keyword evidence="3" id="KW-0804">Transcription</keyword>
<dbReference type="Gene3D" id="1.10.10.10">
    <property type="entry name" value="Winged helix-like DNA-binding domain superfamily/Winged helix DNA-binding domain"/>
    <property type="match status" value="1"/>
</dbReference>
<evidence type="ECO:0000256" key="2">
    <source>
        <dbReference type="ARBA" id="ARBA00023125"/>
    </source>
</evidence>
<protein>
    <submittedName>
        <fullName evidence="5">GntR family transcriptional regulator</fullName>
    </submittedName>
</protein>
<comment type="caution">
    <text evidence="5">The sequence shown here is derived from an EMBL/GenBank/DDBJ whole genome shotgun (WGS) entry which is preliminary data.</text>
</comment>
<dbReference type="Pfam" id="PF00392">
    <property type="entry name" value="GntR"/>
    <property type="match status" value="1"/>
</dbReference>
<sequence length="118" mass="12649">MLIRIDTGSAAPLAEQVAAAVRRALADGALHPGDRLPAAREVARLLQINVHTVLRGYQQLREEGLIDLRRGRGAVVIAVPAQARLREAAIQLVAAAREAGLSESRAVALLRDCWAEES</sequence>
<evidence type="ECO:0000259" key="4">
    <source>
        <dbReference type="PROSITE" id="PS50949"/>
    </source>
</evidence>
<evidence type="ECO:0000313" key="6">
    <source>
        <dbReference type="Proteomes" id="UP000730591"/>
    </source>
</evidence>
<name>A0ABX1AK95_9ACTN</name>
<gene>
    <name evidence="5" type="ORF">HCJ93_28880</name>
</gene>
<evidence type="ECO:0000256" key="3">
    <source>
        <dbReference type="ARBA" id="ARBA00023163"/>
    </source>
</evidence>
<dbReference type="PANTHER" id="PTHR38445">
    <property type="entry name" value="HTH-TYPE TRANSCRIPTIONAL REPRESSOR YTRA"/>
    <property type="match status" value="1"/>
</dbReference>
<dbReference type="InterPro" id="IPR036388">
    <property type="entry name" value="WH-like_DNA-bd_sf"/>
</dbReference>
<feature type="domain" description="HTH gntR-type" evidence="4">
    <location>
        <begin position="11"/>
        <end position="79"/>
    </location>
</feature>
<evidence type="ECO:0000256" key="1">
    <source>
        <dbReference type="ARBA" id="ARBA00023015"/>
    </source>
</evidence>
<dbReference type="InterPro" id="IPR036390">
    <property type="entry name" value="WH_DNA-bd_sf"/>
</dbReference>
<keyword evidence="2" id="KW-0238">DNA-binding</keyword>
<keyword evidence="1" id="KW-0805">Transcription regulation</keyword>
<proteinExistence type="predicted"/>
<dbReference type="PANTHER" id="PTHR38445:SF7">
    <property type="entry name" value="GNTR-FAMILY TRANSCRIPTIONAL REGULATOR"/>
    <property type="match status" value="1"/>
</dbReference>
<accession>A0ABX1AK95</accession>
<dbReference type="Proteomes" id="UP000730591">
    <property type="component" value="Unassembled WGS sequence"/>
</dbReference>
<dbReference type="EMBL" id="JAATEM010000065">
    <property type="protein sequence ID" value="NJP53971.1"/>
    <property type="molecule type" value="Genomic_DNA"/>
</dbReference>
<evidence type="ECO:0000313" key="5">
    <source>
        <dbReference type="EMBL" id="NJP53971.1"/>
    </source>
</evidence>
<organism evidence="5 6">
    <name type="scientific">Streptomyces composti</name>
    <dbReference type="NCBI Taxonomy" id="2720025"/>
    <lineage>
        <taxon>Bacteria</taxon>
        <taxon>Bacillati</taxon>
        <taxon>Actinomycetota</taxon>
        <taxon>Actinomycetes</taxon>
        <taxon>Kitasatosporales</taxon>
        <taxon>Streptomycetaceae</taxon>
        <taxon>Streptomyces</taxon>
    </lineage>
</organism>
<dbReference type="SMART" id="SM00345">
    <property type="entry name" value="HTH_GNTR"/>
    <property type="match status" value="1"/>
</dbReference>
<dbReference type="PROSITE" id="PS50949">
    <property type="entry name" value="HTH_GNTR"/>
    <property type="match status" value="1"/>
</dbReference>
<dbReference type="SUPFAM" id="SSF46785">
    <property type="entry name" value="Winged helix' DNA-binding domain"/>
    <property type="match status" value="1"/>
</dbReference>
<keyword evidence="6" id="KW-1185">Reference proteome</keyword>
<reference evidence="5 6" key="1">
    <citation type="submission" date="2020-03" db="EMBL/GenBank/DDBJ databases">
        <title>WGS of actinomycetes isolated from Thailand.</title>
        <authorList>
            <person name="Thawai C."/>
        </authorList>
    </citation>
    <scope>NUCLEOTIDE SEQUENCE [LARGE SCALE GENOMIC DNA]</scope>
    <source>
        <strain evidence="5 6">SBST2-5</strain>
    </source>
</reference>